<dbReference type="KEGG" id="wvi:Weevi_0326"/>
<accession>F0NY55</accession>
<gene>
    <name evidence="1" type="ordered locus">Weevi_0326</name>
</gene>
<dbReference type="Proteomes" id="UP000008641">
    <property type="component" value="Chromosome"/>
</dbReference>
<organism evidence="1 2">
    <name type="scientific">Weeksella virosa (strain ATCC 43766 / DSM 16922 / JCM 21250 / CCUG 30538 / CDC 9751 / IAM 14551 / NBRC 16016 / NCTC 11634 / CL345/78)</name>
    <dbReference type="NCBI Taxonomy" id="865938"/>
    <lineage>
        <taxon>Bacteria</taxon>
        <taxon>Pseudomonadati</taxon>
        <taxon>Bacteroidota</taxon>
        <taxon>Flavobacteriia</taxon>
        <taxon>Flavobacteriales</taxon>
        <taxon>Weeksellaceae</taxon>
        <taxon>Weeksella</taxon>
    </lineage>
</organism>
<reference evidence="2" key="2">
    <citation type="journal article" date="2011" name="Stand. Genomic Sci.">
        <title>Complete genome sequence of Weeksella virosa type strain (9751T).</title>
        <authorList>
            <person name="Lang E."/>
            <person name="Teshima H."/>
            <person name="Lucas S."/>
            <person name="Lapidus A."/>
            <person name="Hammon N."/>
            <person name="Deshpande S."/>
            <person name="Nolan M."/>
            <person name="Cheng J."/>
            <person name="Pitluck S."/>
            <person name="Liolios K."/>
            <person name="Pagani I."/>
            <person name="Mikhailova N."/>
            <person name="Ivanova N."/>
            <person name="Mavromatis K."/>
            <person name="Pati A."/>
            <person name="Tapia R."/>
            <person name="Han C."/>
            <person name="Goodwin L."/>
            <person name="Chen A."/>
            <person name="Palaniappan K."/>
            <person name="Land M."/>
            <person name="Hauser L."/>
            <person name="Chang Y."/>
            <person name="Jeffries C."/>
            <person name="Brambilla E."/>
            <person name="Kopitz M."/>
            <person name="Rohde M."/>
            <person name="Goker M."/>
            <person name="Tindall B."/>
            <person name="Detter J."/>
            <person name="Woyke T."/>
            <person name="Bristow J."/>
            <person name="Eisen J."/>
            <person name="Markowitz V."/>
            <person name="Hugenholtz P."/>
            <person name="Klenk H."/>
            <person name="Kyrpides N."/>
        </authorList>
    </citation>
    <scope>NUCLEOTIDE SEQUENCE [LARGE SCALE GENOMIC DNA]</scope>
    <source>
        <strain evidence="2">ATCC 43766 / DSM 16922 / JCM 21250 / NBRC 16016 / NCTC 11634 / CL345/78</strain>
    </source>
</reference>
<dbReference type="HOGENOM" id="CLU_3241426_0_0_10"/>
<evidence type="ECO:0000313" key="2">
    <source>
        <dbReference type="Proteomes" id="UP000008641"/>
    </source>
</evidence>
<proteinExistence type="predicted"/>
<evidence type="ECO:0000313" key="1">
    <source>
        <dbReference type="EMBL" id="ADX67046.1"/>
    </source>
</evidence>
<name>F0NY55_WEEVC</name>
<sequence>MVFAKWRVKAKLKHSAHLAAECVSHSAFLFNLVSVKTHWLRYC</sequence>
<keyword evidence="2" id="KW-1185">Reference proteome</keyword>
<dbReference type="EMBL" id="CP002455">
    <property type="protein sequence ID" value="ADX67046.1"/>
    <property type="molecule type" value="Genomic_DNA"/>
</dbReference>
<protein>
    <submittedName>
        <fullName evidence="1">Uncharacterized protein</fullName>
    </submittedName>
</protein>
<reference evidence="1 2" key="1">
    <citation type="journal article" date="2011" name="Stand. Genomic Sci.">
        <title>Complete genome sequence of Weeksella virosa type strain (9751).</title>
        <authorList>
            <person name="Lang E."/>
            <person name="Teshima H."/>
            <person name="Lucas S."/>
            <person name="Lapidus A."/>
            <person name="Hammon N."/>
            <person name="Deshpande S."/>
            <person name="Nolan M."/>
            <person name="Cheng J.F."/>
            <person name="Pitluck S."/>
            <person name="Liolios K."/>
            <person name="Pagani I."/>
            <person name="Mikhailova N."/>
            <person name="Ivanova N."/>
            <person name="Mavromatis K."/>
            <person name="Pati A."/>
            <person name="Tapia R."/>
            <person name="Han C."/>
            <person name="Goodwin L."/>
            <person name="Chen A."/>
            <person name="Palaniappan K."/>
            <person name="Land M."/>
            <person name="Hauser L."/>
            <person name="Chang Y.J."/>
            <person name="Jeffries C.D."/>
            <person name="Brambilla E.M."/>
            <person name="Kopitz M."/>
            <person name="Rohde M."/>
            <person name="Goker M."/>
            <person name="Tindall B.J."/>
            <person name="Detter J.C."/>
            <person name="Woyke T."/>
            <person name="Bristow J."/>
            <person name="Eisen J.A."/>
            <person name="Markowitz V."/>
            <person name="Hugenholtz P."/>
            <person name="Klenk H.P."/>
            <person name="Kyrpides N.C."/>
        </authorList>
    </citation>
    <scope>NUCLEOTIDE SEQUENCE [LARGE SCALE GENOMIC DNA]</scope>
    <source>
        <strain evidence="2">ATCC 43766 / DSM 16922 / JCM 21250 / NBRC 16016 / NCTC 11634 / CL345/78</strain>
    </source>
</reference>
<dbReference type="STRING" id="865938.Weevi_0326"/>
<dbReference type="AlphaFoldDB" id="F0NY55"/>